<reference evidence="2 3" key="1">
    <citation type="submission" date="2023-07" db="EMBL/GenBank/DDBJ databases">
        <title>Genomic Encyclopedia of Type Strains, Phase IV (KMG-IV): sequencing the most valuable type-strain genomes for metagenomic binning, comparative biology and taxonomic classification.</title>
        <authorList>
            <person name="Goeker M."/>
        </authorList>
    </citation>
    <scope>NUCLEOTIDE SEQUENCE [LARGE SCALE GENOMIC DNA]</scope>
    <source>
        <strain evidence="2 3">DSM 19619</strain>
    </source>
</reference>
<dbReference type="Gene3D" id="3.40.50.1820">
    <property type="entry name" value="alpha/beta hydrolase"/>
    <property type="match status" value="1"/>
</dbReference>
<dbReference type="Pfam" id="PF00561">
    <property type="entry name" value="Abhydrolase_1"/>
    <property type="match status" value="1"/>
</dbReference>
<dbReference type="InterPro" id="IPR029058">
    <property type="entry name" value="AB_hydrolase_fold"/>
</dbReference>
<name>A0ABU0JLF6_9HYPH</name>
<dbReference type="InterPro" id="IPR050266">
    <property type="entry name" value="AB_hydrolase_sf"/>
</dbReference>
<gene>
    <name evidence="2" type="ORF">QO011_008161</name>
</gene>
<dbReference type="EMBL" id="JAUSVX010000030">
    <property type="protein sequence ID" value="MDQ0475119.1"/>
    <property type="molecule type" value="Genomic_DNA"/>
</dbReference>
<keyword evidence="3" id="KW-1185">Reference proteome</keyword>
<dbReference type="SUPFAM" id="SSF53474">
    <property type="entry name" value="alpha/beta-Hydrolases"/>
    <property type="match status" value="1"/>
</dbReference>
<sequence length="322" mass="33412">MIPALVVIAVLVLVHLAAAVVATRVIAARIEEQNPPGGVFVPVTGGHLHLYDLAPAAPAGPAILLIHGATSNARDMVVALGEELARRHRVIAVDRPGHGWSSRPRGRADASPARQAALIAEALRRLGVGKVVVVGHSLAGAVAAAFALDHAEATAGLVLLAPVTHPWPGGVTWYYDIAARPVLGRLFVGTVMAPLGAWQLEASAKASFAPLAGPADYARRTAAGLVLRPAEFRWNAQDVADLLPFVRKQAARYGAIGAPTAILASDDDTVVSTAIHATAIARQIAGARLVLLQGMGHQIHYNAREAVLAEIERVAADATTAA</sequence>
<dbReference type="PRINTS" id="PR00111">
    <property type="entry name" value="ABHYDROLASE"/>
</dbReference>
<evidence type="ECO:0000313" key="3">
    <source>
        <dbReference type="Proteomes" id="UP001242480"/>
    </source>
</evidence>
<proteinExistence type="predicted"/>
<accession>A0ABU0JLF6</accession>
<evidence type="ECO:0000313" key="2">
    <source>
        <dbReference type="EMBL" id="MDQ0475119.1"/>
    </source>
</evidence>
<dbReference type="PANTHER" id="PTHR43798">
    <property type="entry name" value="MONOACYLGLYCEROL LIPASE"/>
    <property type="match status" value="1"/>
</dbReference>
<dbReference type="PANTHER" id="PTHR43798:SF33">
    <property type="entry name" value="HYDROLASE, PUTATIVE (AFU_ORTHOLOGUE AFUA_2G14860)-RELATED"/>
    <property type="match status" value="1"/>
</dbReference>
<comment type="caution">
    <text evidence="2">The sequence shown here is derived from an EMBL/GenBank/DDBJ whole genome shotgun (WGS) entry which is preliminary data.</text>
</comment>
<organism evidence="2 3">
    <name type="scientific">Labrys wisconsinensis</name>
    <dbReference type="NCBI Taxonomy" id="425677"/>
    <lineage>
        <taxon>Bacteria</taxon>
        <taxon>Pseudomonadati</taxon>
        <taxon>Pseudomonadota</taxon>
        <taxon>Alphaproteobacteria</taxon>
        <taxon>Hyphomicrobiales</taxon>
        <taxon>Xanthobacteraceae</taxon>
        <taxon>Labrys</taxon>
    </lineage>
</organism>
<protein>
    <submittedName>
        <fullName evidence="2">Pimeloyl-ACP methyl ester carboxylesterase</fullName>
    </submittedName>
</protein>
<dbReference type="Proteomes" id="UP001242480">
    <property type="component" value="Unassembled WGS sequence"/>
</dbReference>
<dbReference type="InterPro" id="IPR000073">
    <property type="entry name" value="AB_hydrolase_1"/>
</dbReference>
<evidence type="ECO:0000259" key="1">
    <source>
        <dbReference type="Pfam" id="PF00561"/>
    </source>
</evidence>
<feature type="domain" description="AB hydrolase-1" evidence="1">
    <location>
        <begin position="61"/>
        <end position="301"/>
    </location>
</feature>
<dbReference type="RefSeq" id="WP_307285885.1">
    <property type="nucleotide sequence ID" value="NZ_JAUSVX010000030.1"/>
</dbReference>